<proteinExistence type="predicted"/>
<name>M0N185_9EURY</name>
<evidence type="ECO:0000256" key="1">
    <source>
        <dbReference type="SAM" id="MobiDB-lite"/>
    </source>
</evidence>
<dbReference type="PATRIC" id="fig|1227456.3.peg.3066"/>
<feature type="compositionally biased region" description="Pro residues" evidence="1">
    <location>
        <begin position="52"/>
        <end position="62"/>
    </location>
</feature>
<accession>M0N185</accession>
<evidence type="ECO:0000313" key="3">
    <source>
        <dbReference type="Proteomes" id="UP000011625"/>
    </source>
</evidence>
<feature type="compositionally biased region" description="Basic and acidic residues" evidence="1">
    <location>
        <begin position="1"/>
        <end position="27"/>
    </location>
</feature>
<dbReference type="OrthoDB" id="157587at2157"/>
<feature type="compositionally biased region" description="Basic and acidic residues" evidence="1">
    <location>
        <begin position="173"/>
        <end position="186"/>
    </location>
</feature>
<reference evidence="2 3" key="1">
    <citation type="journal article" date="2014" name="PLoS Genet.">
        <title>Phylogenetically driven sequencing of extremely halophilic archaea reveals strategies for static and dynamic osmo-response.</title>
        <authorList>
            <person name="Becker E.A."/>
            <person name="Seitzer P.M."/>
            <person name="Tritt A."/>
            <person name="Larsen D."/>
            <person name="Krusor M."/>
            <person name="Yao A.I."/>
            <person name="Wu D."/>
            <person name="Madern D."/>
            <person name="Eisen J.A."/>
            <person name="Darling A.E."/>
            <person name="Facciotti M.T."/>
        </authorList>
    </citation>
    <scope>NUCLEOTIDE SEQUENCE [LARGE SCALE GENOMIC DNA]</scope>
    <source>
        <strain evidence="2 3">DSM 8989</strain>
    </source>
</reference>
<dbReference type="Proteomes" id="UP000011625">
    <property type="component" value="Unassembled WGS sequence"/>
</dbReference>
<protein>
    <submittedName>
        <fullName evidence="2">Uncharacterized protein</fullName>
    </submittedName>
</protein>
<feature type="region of interest" description="Disordered" evidence="1">
    <location>
        <begin position="1"/>
        <end position="64"/>
    </location>
</feature>
<organism evidence="2 3">
    <name type="scientific">Halococcus salifodinae DSM 8989</name>
    <dbReference type="NCBI Taxonomy" id="1227456"/>
    <lineage>
        <taxon>Archaea</taxon>
        <taxon>Methanobacteriati</taxon>
        <taxon>Methanobacteriota</taxon>
        <taxon>Stenosarchaea group</taxon>
        <taxon>Halobacteria</taxon>
        <taxon>Halobacteriales</taxon>
        <taxon>Halococcaceae</taxon>
        <taxon>Halococcus</taxon>
    </lineage>
</organism>
<evidence type="ECO:0000313" key="2">
    <source>
        <dbReference type="EMBL" id="EMA50440.1"/>
    </source>
</evidence>
<feature type="region of interest" description="Disordered" evidence="1">
    <location>
        <begin position="165"/>
        <end position="230"/>
    </location>
</feature>
<keyword evidence="3" id="KW-1185">Reference proteome</keyword>
<dbReference type="EMBL" id="AOME01000073">
    <property type="protein sequence ID" value="EMA50440.1"/>
    <property type="molecule type" value="Genomic_DNA"/>
</dbReference>
<gene>
    <name evidence="2" type="ORF">C450_15128</name>
</gene>
<dbReference type="AlphaFoldDB" id="M0N185"/>
<dbReference type="Pfam" id="PF24414">
    <property type="entry name" value="DUF7547"/>
    <property type="match status" value="1"/>
</dbReference>
<sequence length="230" mass="25460">MSDRPDGDRRSSDDRRRDRDRGTDQDLGRLAGDLSTTLDDLRDELEGERGPPRGPLGLPRPPTAGELVRFTDEYTIPTAIAVLEANIRLLEALQGVIRLARTGEEARERGREMRSRTERLGRDGLDRLDDVLVDLQDALDGRPENPEARTLLDDARELRREIDDRLDEAGNEDGSRADTTRPRGSADGEPEDAESGATDDPAGESVTIDVDSELDSIRDEVDGDDDEEDS</sequence>
<dbReference type="RefSeq" id="WP_005044683.1">
    <property type="nucleotide sequence ID" value="NZ_AOME01000073.1"/>
</dbReference>
<dbReference type="InterPro" id="IPR055969">
    <property type="entry name" value="DUF7547"/>
</dbReference>
<comment type="caution">
    <text evidence="2">The sequence shown here is derived from an EMBL/GenBank/DDBJ whole genome shotgun (WGS) entry which is preliminary data.</text>
</comment>
<feature type="compositionally biased region" description="Acidic residues" evidence="1">
    <location>
        <begin position="221"/>
        <end position="230"/>
    </location>
</feature>